<organism evidence="13">
    <name type="scientific">Tunturiibacter psychrotolerans</name>
    <dbReference type="NCBI Taxonomy" id="3069686"/>
    <lineage>
        <taxon>Bacteria</taxon>
        <taxon>Pseudomonadati</taxon>
        <taxon>Acidobacteriota</taxon>
        <taxon>Terriglobia</taxon>
        <taxon>Terriglobales</taxon>
        <taxon>Acidobacteriaceae</taxon>
        <taxon>Tunturiibacter</taxon>
    </lineage>
</organism>
<evidence type="ECO:0000256" key="7">
    <source>
        <dbReference type="ARBA" id="ARBA00022833"/>
    </source>
</evidence>
<evidence type="ECO:0000256" key="4">
    <source>
        <dbReference type="ARBA" id="ARBA00022723"/>
    </source>
</evidence>
<evidence type="ECO:0000256" key="8">
    <source>
        <dbReference type="ARBA" id="ARBA00023049"/>
    </source>
</evidence>
<comment type="pathway">
    <text evidence="2">Cell wall biogenesis; cell wall polysaccharide biosynthesis.</text>
</comment>
<dbReference type="AlphaFoldDB" id="A0AAU7ZR74"/>
<dbReference type="GO" id="GO:0006508">
    <property type="term" value="P:proteolysis"/>
    <property type="evidence" value="ECO:0007669"/>
    <property type="project" value="UniProtKB-KW"/>
</dbReference>
<dbReference type="SUPFAM" id="SSF55166">
    <property type="entry name" value="Hedgehog/DD-peptidase"/>
    <property type="match status" value="1"/>
</dbReference>
<comment type="similarity">
    <text evidence="10">Belongs to the peptidase M15 family.</text>
</comment>
<dbReference type="KEGG" id="tpsc:RBB77_01010"/>
<dbReference type="PANTHER" id="PTHR37425">
    <property type="match status" value="1"/>
</dbReference>
<feature type="chain" id="PRO_5043694882" description="Murein endopeptidase K" evidence="12">
    <location>
        <begin position="28"/>
        <end position="256"/>
    </location>
</feature>
<evidence type="ECO:0000256" key="2">
    <source>
        <dbReference type="ARBA" id="ARBA00004776"/>
    </source>
</evidence>
<keyword evidence="5 12" id="KW-0732">Signal</keyword>
<dbReference type="InterPro" id="IPR009045">
    <property type="entry name" value="Zn_M74/Hedgehog-like"/>
</dbReference>
<keyword evidence="6" id="KW-0378">Hydrolase</keyword>
<sequence length="256" mass="27813">MQRLRAKGVAAVAAATLMVVISGTSWAKAAKTRVHAGLRNSLRTSTRTNSHPLAITGEEVVPGVMPDELSSGTTSGELPDDGKPYQLRMTNLHTGESLDVVYRIGDTYVPEALEKLDYFLRDHYTQDVVHYEPKEFDVLHALMSRLGRASGVIQVVCGYRTPETNEALRHASVKTGVAEHSQHMEGHAIDLRVPGVSTAQLRNTALSLRAGGVGYYPVSQFVHVDVGPVREWAFGATPRKPVRRVHSAHSGTVSGE</sequence>
<keyword evidence="8" id="KW-0482">Metalloprotease</keyword>
<keyword evidence="7" id="KW-0862">Zinc</keyword>
<dbReference type="GO" id="GO:0046872">
    <property type="term" value="F:metal ion binding"/>
    <property type="evidence" value="ECO:0007669"/>
    <property type="project" value="UniProtKB-KW"/>
</dbReference>
<evidence type="ECO:0000256" key="3">
    <source>
        <dbReference type="ARBA" id="ARBA00022670"/>
    </source>
</evidence>
<accession>A0AAU7ZR74</accession>
<evidence type="ECO:0000256" key="5">
    <source>
        <dbReference type="ARBA" id="ARBA00022729"/>
    </source>
</evidence>
<dbReference type="InterPro" id="IPR010275">
    <property type="entry name" value="MepK"/>
</dbReference>
<proteinExistence type="inferred from homology"/>
<evidence type="ECO:0000256" key="1">
    <source>
        <dbReference type="ARBA" id="ARBA00001947"/>
    </source>
</evidence>
<reference evidence="13" key="1">
    <citation type="submission" date="2023-08" db="EMBL/GenBank/DDBJ databases">
        <authorList>
            <person name="Messyasz A."/>
            <person name="Mannisto M.K."/>
            <person name="Kerkhof L.J."/>
            <person name="Haggblom M."/>
        </authorList>
    </citation>
    <scope>NUCLEOTIDE SEQUENCE</scope>
    <source>
        <strain evidence="13">X5P6</strain>
    </source>
</reference>
<evidence type="ECO:0000256" key="6">
    <source>
        <dbReference type="ARBA" id="ARBA00022801"/>
    </source>
</evidence>
<reference evidence="13" key="2">
    <citation type="journal article" date="2024" name="Environ. Microbiol.">
        <title>Genome analysis and description of Tunturibacter gen. nov. expands the diversity of Terriglobia in tundra soils.</title>
        <authorList>
            <person name="Messyasz A."/>
            <person name="Mannisto M.K."/>
            <person name="Kerkhof L.J."/>
            <person name="Haggblom M.M."/>
        </authorList>
    </citation>
    <scope>NUCLEOTIDE SEQUENCE</scope>
    <source>
        <strain evidence="13">X5P6</strain>
    </source>
</reference>
<feature type="signal peptide" evidence="12">
    <location>
        <begin position="1"/>
        <end position="27"/>
    </location>
</feature>
<keyword evidence="3" id="KW-0645">Protease</keyword>
<dbReference type="PANTHER" id="PTHR37425:SF1">
    <property type="entry name" value="OUTER MEMBRANE PROTEIN"/>
    <property type="match status" value="1"/>
</dbReference>
<keyword evidence="9" id="KW-0961">Cell wall biogenesis/degradation</keyword>
<evidence type="ECO:0000256" key="9">
    <source>
        <dbReference type="ARBA" id="ARBA00023316"/>
    </source>
</evidence>
<evidence type="ECO:0000313" key="13">
    <source>
        <dbReference type="EMBL" id="XCB33489.1"/>
    </source>
</evidence>
<dbReference type="RefSeq" id="WP_353064326.1">
    <property type="nucleotide sequence ID" value="NZ_CP132942.1"/>
</dbReference>
<dbReference type="Gene3D" id="3.30.1380.10">
    <property type="match status" value="1"/>
</dbReference>
<protein>
    <recommendedName>
        <fullName evidence="11">Murein endopeptidase K</fullName>
    </recommendedName>
</protein>
<dbReference type="GO" id="GO:0008237">
    <property type="term" value="F:metallopeptidase activity"/>
    <property type="evidence" value="ECO:0007669"/>
    <property type="project" value="UniProtKB-KW"/>
</dbReference>
<evidence type="ECO:0000256" key="11">
    <source>
        <dbReference type="ARBA" id="ARBA00093666"/>
    </source>
</evidence>
<name>A0AAU7ZR74_9BACT</name>
<dbReference type="GO" id="GO:0071555">
    <property type="term" value="P:cell wall organization"/>
    <property type="evidence" value="ECO:0007669"/>
    <property type="project" value="UniProtKB-KW"/>
</dbReference>
<gene>
    <name evidence="13" type="ORF">RBB77_01010</name>
</gene>
<keyword evidence="4" id="KW-0479">Metal-binding</keyword>
<comment type="cofactor">
    <cofactor evidence="1">
        <name>Zn(2+)</name>
        <dbReference type="ChEBI" id="CHEBI:29105"/>
    </cofactor>
</comment>
<evidence type="ECO:0000256" key="12">
    <source>
        <dbReference type="SAM" id="SignalP"/>
    </source>
</evidence>
<dbReference type="EMBL" id="CP132942">
    <property type="protein sequence ID" value="XCB33489.1"/>
    <property type="molecule type" value="Genomic_DNA"/>
</dbReference>
<dbReference type="Pfam" id="PF05951">
    <property type="entry name" value="Peptidase_M15_2"/>
    <property type="match status" value="1"/>
</dbReference>
<evidence type="ECO:0000256" key="10">
    <source>
        <dbReference type="ARBA" id="ARBA00093448"/>
    </source>
</evidence>